<protein>
    <recommendedName>
        <fullName evidence="8 10">Aminodeoxychorismate lyase</fullName>
        <ecNumber evidence="8 10">4.1.3.38</ecNumber>
    </recommendedName>
</protein>
<dbReference type="Pfam" id="PF01063">
    <property type="entry name" value="Aminotran_4"/>
    <property type="match status" value="1"/>
</dbReference>
<dbReference type="PANTHER" id="PTHR42743">
    <property type="entry name" value="AMINO-ACID AMINOTRANSFERASE"/>
    <property type="match status" value="1"/>
</dbReference>
<comment type="subunit">
    <text evidence="3">Homodimer.</text>
</comment>
<comment type="pathway">
    <text evidence="7">Cofactor biosynthesis; tetrahydrofolate biosynthesis; 4-aminobenzoate from chorismate: step 2/2.</text>
</comment>
<dbReference type="Gene3D" id="3.20.10.10">
    <property type="entry name" value="D-amino Acid Aminotransferase, subunit A, domain 2"/>
    <property type="match status" value="1"/>
</dbReference>
<dbReference type="InterPro" id="IPR001544">
    <property type="entry name" value="Aminotrans_IV"/>
</dbReference>
<accession>A0ABQ2WL15</accession>
<organism evidence="11 12">
    <name type="scientific">Alishewanella tabrizica</name>
    <dbReference type="NCBI Taxonomy" id="671278"/>
    <lineage>
        <taxon>Bacteria</taxon>
        <taxon>Pseudomonadati</taxon>
        <taxon>Pseudomonadota</taxon>
        <taxon>Gammaproteobacteria</taxon>
        <taxon>Alteromonadales</taxon>
        <taxon>Alteromonadaceae</taxon>
        <taxon>Alishewanella</taxon>
    </lineage>
</organism>
<comment type="catalytic activity">
    <reaction evidence="9">
        <text>4-amino-4-deoxychorismate = 4-aminobenzoate + pyruvate + H(+)</text>
        <dbReference type="Rhea" id="RHEA:16201"/>
        <dbReference type="ChEBI" id="CHEBI:15361"/>
        <dbReference type="ChEBI" id="CHEBI:15378"/>
        <dbReference type="ChEBI" id="CHEBI:17836"/>
        <dbReference type="ChEBI" id="CHEBI:58406"/>
        <dbReference type="EC" id="4.1.3.38"/>
    </reaction>
</comment>
<evidence type="ECO:0000256" key="3">
    <source>
        <dbReference type="ARBA" id="ARBA00011738"/>
    </source>
</evidence>
<keyword evidence="4" id="KW-0663">Pyridoxal phosphate</keyword>
<dbReference type="EMBL" id="BMYR01000005">
    <property type="protein sequence ID" value="GGW60189.1"/>
    <property type="molecule type" value="Genomic_DNA"/>
</dbReference>
<evidence type="ECO:0000256" key="6">
    <source>
        <dbReference type="ARBA" id="ARBA00023239"/>
    </source>
</evidence>
<evidence type="ECO:0000313" key="11">
    <source>
        <dbReference type="EMBL" id="GGW60189.1"/>
    </source>
</evidence>
<dbReference type="NCBIfam" id="TIGR03461">
    <property type="entry name" value="pabC_Proteo"/>
    <property type="match status" value="1"/>
</dbReference>
<dbReference type="GO" id="GO:0016829">
    <property type="term" value="F:lyase activity"/>
    <property type="evidence" value="ECO:0007669"/>
    <property type="project" value="UniProtKB-KW"/>
</dbReference>
<comment type="cofactor">
    <cofactor evidence="1">
        <name>pyridoxal 5'-phosphate</name>
        <dbReference type="ChEBI" id="CHEBI:597326"/>
    </cofactor>
</comment>
<evidence type="ECO:0000256" key="5">
    <source>
        <dbReference type="ARBA" id="ARBA00022909"/>
    </source>
</evidence>
<sequence>MSTEIIVINDSAQPQVAAGCRALQYGDGVFTTLAVKNGQPQLWSLHLARLQLAVTRLALPAPDWHVLTETVAQHAAQFTAPTVIKLLLSRGIGGRGYAPHQCHHPIVYLYTAAMPDYQHWQQHGLRVGVAKLRLAIQPALAGLKHTNRLEQVLLKQELAQTSFDDLLVVDQQQHLTEATAANVFYQWQGQWFTPPLHLAGVAGVMRQHVMANLAGCQERVLQVSDIKHVQAMFLTNALLGIAPINSIEGYALPIAAVRQIQQEILC</sequence>
<evidence type="ECO:0000256" key="1">
    <source>
        <dbReference type="ARBA" id="ARBA00001933"/>
    </source>
</evidence>
<dbReference type="Proteomes" id="UP000634667">
    <property type="component" value="Unassembled WGS sequence"/>
</dbReference>
<keyword evidence="5" id="KW-0289">Folate biosynthesis</keyword>
<evidence type="ECO:0000256" key="7">
    <source>
        <dbReference type="ARBA" id="ARBA00035633"/>
    </source>
</evidence>
<evidence type="ECO:0000256" key="8">
    <source>
        <dbReference type="ARBA" id="ARBA00035676"/>
    </source>
</evidence>
<dbReference type="EC" id="4.1.3.38" evidence="8 10"/>
<dbReference type="InterPro" id="IPR043131">
    <property type="entry name" value="BCAT-like_N"/>
</dbReference>
<dbReference type="InterPro" id="IPR036038">
    <property type="entry name" value="Aminotransferase-like"/>
</dbReference>
<comment type="similarity">
    <text evidence="2">Belongs to the class-IV pyridoxal-phosphate-dependent aminotransferase family.</text>
</comment>
<name>A0ABQ2WL15_9ALTE</name>
<dbReference type="InterPro" id="IPR043132">
    <property type="entry name" value="BCAT-like_C"/>
</dbReference>
<gene>
    <name evidence="11" type="ORF">GCM10008111_15480</name>
</gene>
<dbReference type="NCBIfam" id="NF004761">
    <property type="entry name" value="PRK06092.1"/>
    <property type="match status" value="1"/>
</dbReference>
<comment type="caution">
    <text evidence="11">The sequence shown here is derived from an EMBL/GenBank/DDBJ whole genome shotgun (WGS) entry which is preliminary data.</text>
</comment>
<dbReference type="SUPFAM" id="SSF56752">
    <property type="entry name" value="D-aminoacid aminotransferase-like PLP-dependent enzymes"/>
    <property type="match status" value="1"/>
</dbReference>
<proteinExistence type="inferred from homology"/>
<dbReference type="InterPro" id="IPR017824">
    <property type="entry name" value="Aminodeoxychorismate_lyase_IV"/>
</dbReference>
<keyword evidence="6 11" id="KW-0456">Lyase</keyword>
<evidence type="ECO:0000256" key="2">
    <source>
        <dbReference type="ARBA" id="ARBA00009320"/>
    </source>
</evidence>
<dbReference type="CDD" id="cd01559">
    <property type="entry name" value="ADCL_like"/>
    <property type="match status" value="1"/>
</dbReference>
<keyword evidence="12" id="KW-1185">Reference proteome</keyword>
<dbReference type="InterPro" id="IPR050571">
    <property type="entry name" value="Class-IV_PLP-Dep_Aminotrnsfr"/>
</dbReference>
<evidence type="ECO:0000313" key="12">
    <source>
        <dbReference type="Proteomes" id="UP000634667"/>
    </source>
</evidence>
<dbReference type="Gene3D" id="3.30.470.10">
    <property type="match status" value="1"/>
</dbReference>
<dbReference type="RefSeq" id="WP_189482177.1">
    <property type="nucleotide sequence ID" value="NZ_BMYR01000005.1"/>
</dbReference>
<evidence type="ECO:0000256" key="10">
    <source>
        <dbReference type="NCBIfam" id="TIGR03461"/>
    </source>
</evidence>
<reference evidence="12" key="1">
    <citation type="journal article" date="2019" name="Int. J. Syst. Evol. Microbiol.">
        <title>The Global Catalogue of Microorganisms (GCM) 10K type strain sequencing project: providing services to taxonomists for standard genome sequencing and annotation.</title>
        <authorList>
            <consortium name="The Broad Institute Genomics Platform"/>
            <consortium name="The Broad Institute Genome Sequencing Center for Infectious Disease"/>
            <person name="Wu L."/>
            <person name="Ma J."/>
        </authorList>
    </citation>
    <scope>NUCLEOTIDE SEQUENCE [LARGE SCALE GENOMIC DNA]</scope>
    <source>
        <strain evidence="12">KCTC 23723</strain>
    </source>
</reference>
<dbReference type="PANTHER" id="PTHR42743:SF2">
    <property type="entry name" value="AMINODEOXYCHORISMATE LYASE"/>
    <property type="match status" value="1"/>
</dbReference>
<evidence type="ECO:0000256" key="9">
    <source>
        <dbReference type="ARBA" id="ARBA00049529"/>
    </source>
</evidence>
<evidence type="ECO:0000256" key="4">
    <source>
        <dbReference type="ARBA" id="ARBA00022898"/>
    </source>
</evidence>